<dbReference type="EMBL" id="CM056743">
    <property type="protein sequence ID" value="KAJ8673871.1"/>
    <property type="molecule type" value="Genomic_DNA"/>
</dbReference>
<dbReference type="Proteomes" id="UP001239111">
    <property type="component" value="Chromosome 3"/>
</dbReference>
<sequence length="128" mass="14755">MNSTSVILSIILCGLLIKSYSVSAAQEFMHGVREAGDEQLYPRTTHREQIKTSGETRLMLKGHLRPEYYITQVNVEFKSNDGVPVRIQNYRGGYKKNWYELEAFSATEGKILYKIEVFGKKYPKSIDR</sequence>
<proteinExistence type="predicted"/>
<organism evidence="1 2">
    <name type="scientific">Eretmocerus hayati</name>
    <dbReference type="NCBI Taxonomy" id="131215"/>
    <lineage>
        <taxon>Eukaryota</taxon>
        <taxon>Metazoa</taxon>
        <taxon>Ecdysozoa</taxon>
        <taxon>Arthropoda</taxon>
        <taxon>Hexapoda</taxon>
        <taxon>Insecta</taxon>
        <taxon>Pterygota</taxon>
        <taxon>Neoptera</taxon>
        <taxon>Endopterygota</taxon>
        <taxon>Hymenoptera</taxon>
        <taxon>Apocrita</taxon>
        <taxon>Proctotrupomorpha</taxon>
        <taxon>Chalcidoidea</taxon>
        <taxon>Aphelinidae</taxon>
        <taxon>Aphelininae</taxon>
        <taxon>Eretmocerus</taxon>
    </lineage>
</organism>
<evidence type="ECO:0000313" key="1">
    <source>
        <dbReference type="EMBL" id="KAJ8673871.1"/>
    </source>
</evidence>
<reference evidence="1" key="1">
    <citation type="submission" date="2023-04" db="EMBL/GenBank/DDBJ databases">
        <title>A chromosome-level genome assembly of the parasitoid wasp Eretmocerus hayati.</title>
        <authorList>
            <person name="Zhong Y."/>
            <person name="Liu S."/>
            <person name="Liu Y."/>
        </authorList>
    </citation>
    <scope>NUCLEOTIDE SEQUENCE</scope>
    <source>
        <strain evidence="1">ZJU_SS_LIU_2023</strain>
    </source>
</reference>
<evidence type="ECO:0000313" key="2">
    <source>
        <dbReference type="Proteomes" id="UP001239111"/>
    </source>
</evidence>
<protein>
    <submittedName>
        <fullName evidence="1">Uncharacterized protein</fullName>
    </submittedName>
</protein>
<keyword evidence="2" id="KW-1185">Reference proteome</keyword>
<accession>A0ACC2NTF1</accession>
<comment type="caution">
    <text evidence="1">The sequence shown here is derived from an EMBL/GenBank/DDBJ whole genome shotgun (WGS) entry which is preliminary data.</text>
</comment>
<gene>
    <name evidence="1" type="ORF">QAD02_005133</name>
</gene>
<name>A0ACC2NTF1_9HYME</name>